<dbReference type="Proteomes" id="UP001143981">
    <property type="component" value="Unassembled WGS sequence"/>
</dbReference>
<evidence type="ECO:0000313" key="1">
    <source>
        <dbReference type="EMBL" id="KAJ1726480.1"/>
    </source>
</evidence>
<keyword evidence="2" id="KW-1185">Reference proteome</keyword>
<dbReference type="PANTHER" id="PTHR31047:SF0">
    <property type="entry name" value="MEIOTICALLY UP-REGULATED GENE 157 PROTEIN"/>
    <property type="match status" value="1"/>
</dbReference>
<dbReference type="OrthoDB" id="7771656at2759"/>
<reference evidence="1" key="1">
    <citation type="submission" date="2022-07" db="EMBL/GenBank/DDBJ databases">
        <title>Phylogenomic reconstructions and comparative analyses of Kickxellomycotina fungi.</title>
        <authorList>
            <person name="Reynolds N.K."/>
            <person name="Stajich J.E."/>
            <person name="Barry K."/>
            <person name="Grigoriev I.V."/>
            <person name="Crous P."/>
            <person name="Smith M.E."/>
        </authorList>
    </citation>
    <scope>NUCLEOTIDE SEQUENCE</scope>
    <source>
        <strain evidence="1">BCRC 34381</strain>
    </source>
</reference>
<sequence length="192" mass="21374">MATCPGFNYNEWAAKLHSPLSTGPLRIPSMRPPSACRAFISTAVEQVIRETSQSINDPDIRQLFANIMPNTLDTAIAWHVGGTSGWPYTFVITGDINAQWTRDSTNQLLPLVPYMDRDIALQRLIAGLINMQAEQIALYPFANAYKPPARSGLKPAENGWAQKDTVDPPFDPRFVFEAKFEIDSLAAFFKLS</sequence>
<name>A0A9W7Y8U5_9FUNG</name>
<dbReference type="GO" id="GO:0005975">
    <property type="term" value="P:carbohydrate metabolic process"/>
    <property type="evidence" value="ECO:0007669"/>
    <property type="project" value="InterPro"/>
</dbReference>
<proteinExistence type="predicted"/>
<dbReference type="InterPro" id="IPR008928">
    <property type="entry name" value="6-hairpin_glycosidase_sf"/>
</dbReference>
<dbReference type="InterPro" id="IPR008313">
    <property type="entry name" value="GH125"/>
</dbReference>
<dbReference type="SUPFAM" id="SSF48208">
    <property type="entry name" value="Six-hairpin glycosidases"/>
    <property type="match status" value="1"/>
</dbReference>
<gene>
    <name evidence="1" type="ORF">LPJ61_005159</name>
</gene>
<protein>
    <submittedName>
        <fullName evidence="1">Uncharacterized protein</fullName>
    </submittedName>
</protein>
<dbReference type="GO" id="GO:0003824">
    <property type="term" value="F:catalytic activity"/>
    <property type="evidence" value="ECO:0007669"/>
    <property type="project" value="UniProtKB-ARBA"/>
</dbReference>
<dbReference type="InterPro" id="IPR012341">
    <property type="entry name" value="6hp_glycosidase-like_sf"/>
</dbReference>
<evidence type="ECO:0000313" key="2">
    <source>
        <dbReference type="Proteomes" id="UP001143981"/>
    </source>
</evidence>
<dbReference type="PANTHER" id="PTHR31047">
    <property type="entry name" value="MEIOTICALLY UP-REGULATED GENE 157 PROTEIN"/>
    <property type="match status" value="1"/>
</dbReference>
<accession>A0A9W7Y8U5</accession>
<dbReference type="Gene3D" id="1.50.10.10">
    <property type="match status" value="1"/>
</dbReference>
<dbReference type="AlphaFoldDB" id="A0A9W7Y8U5"/>
<organism evidence="1 2">
    <name type="scientific">Coemansia biformis</name>
    <dbReference type="NCBI Taxonomy" id="1286918"/>
    <lineage>
        <taxon>Eukaryota</taxon>
        <taxon>Fungi</taxon>
        <taxon>Fungi incertae sedis</taxon>
        <taxon>Zoopagomycota</taxon>
        <taxon>Kickxellomycotina</taxon>
        <taxon>Kickxellomycetes</taxon>
        <taxon>Kickxellales</taxon>
        <taxon>Kickxellaceae</taxon>
        <taxon>Coemansia</taxon>
    </lineage>
</organism>
<feature type="non-terminal residue" evidence="1">
    <location>
        <position position="192"/>
    </location>
</feature>
<comment type="caution">
    <text evidence="1">The sequence shown here is derived from an EMBL/GenBank/DDBJ whole genome shotgun (WGS) entry which is preliminary data.</text>
</comment>
<dbReference type="EMBL" id="JANBOI010001534">
    <property type="protein sequence ID" value="KAJ1726480.1"/>
    <property type="molecule type" value="Genomic_DNA"/>
</dbReference>
<dbReference type="SMART" id="SM01149">
    <property type="entry name" value="DUF1237"/>
    <property type="match status" value="1"/>
</dbReference>
<dbReference type="Pfam" id="PF06824">
    <property type="entry name" value="Glyco_hydro_125"/>
    <property type="match status" value="1"/>
</dbReference>